<organism evidence="1 2">
    <name type="scientific">Araneus ventricosus</name>
    <name type="common">Orbweaver spider</name>
    <name type="synonym">Epeira ventricosa</name>
    <dbReference type="NCBI Taxonomy" id="182803"/>
    <lineage>
        <taxon>Eukaryota</taxon>
        <taxon>Metazoa</taxon>
        <taxon>Ecdysozoa</taxon>
        <taxon>Arthropoda</taxon>
        <taxon>Chelicerata</taxon>
        <taxon>Arachnida</taxon>
        <taxon>Araneae</taxon>
        <taxon>Araneomorphae</taxon>
        <taxon>Entelegynae</taxon>
        <taxon>Araneoidea</taxon>
        <taxon>Araneidae</taxon>
        <taxon>Araneus</taxon>
    </lineage>
</organism>
<dbReference type="AlphaFoldDB" id="A0A4Y2IYU4"/>
<evidence type="ECO:0000313" key="1">
    <source>
        <dbReference type="EMBL" id="GBM82845.1"/>
    </source>
</evidence>
<accession>A0A4Y2IYU4</accession>
<dbReference type="Gene3D" id="3.30.420.10">
    <property type="entry name" value="Ribonuclease H-like superfamily/Ribonuclease H"/>
    <property type="match status" value="1"/>
</dbReference>
<dbReference type="GO" id="GO:0003676">
    <property type="term" value="F:nucleic acid binding"/>
    <property type="evidence" value="ECO:0007669"/>
    <property type="project" value="InterPro"/>
</dbReference>
<sequence>MHSAPLDIANTLGHAFAQVSATDSYSPEFVAIKNRAERTPLRFTALGTLPYNSKFRMFELETALSQAHDTSPSPDVSDTALRLVPAATMAGYQDLSNIESGFIVGAQEKGHSISETLKERNLRRLTRILKQDRRVTLLQIAADFNGGASARVSVLSNRSSLIWAFGADGPQLYLLLTARHKALCIAWARQHSHWTVDDWKHVVWSDQSRFQLYRADGRVRVWIKPHESMDPSCQQGTVQSGGASVMVWGLCSWGEMGPLIRLETTLTEFGLSRSTIHNGMELVIPILKPGKDPSNPLHYRPIALTSCLCKTFERMVNARLIFELEKQGCISPLQRFP</sequence>
<gene>
    <name evidence="1" type="ORF">AVEN_272422_1</name>
</gene>
<dbReference type="OrthoDB" id="6246393at2759"/>
<dbReference type="Proteomes" id="UP000499080">
    <property type="component" value="Unassembled WGS sequence"/>
</dbReference>
<reference evidence="1 2" key="1">
    <citation type="journal article" date="2019" name="Sci. Rep.">
        <title>Orb-weaving spider Araneus ventricosus genome elucidates the spidroin gene catalogue.</title>
        <authorList>
            <person name="Kono N."/>
            <person name="Nakamura H."/>
            <person name="Ohtoshi R."/>
            <person name="Moran D.A.P."/>
            <person name="Shinohara A."/>
            <person name="Yoshida Y."/>
            <person name="Fujiwara M."/>
            <person name="Mori M."/>
            <person name="Tomita M."/>
            <person name="Arakawa K."/>
        </authorList>
    </citation>
    <scope>NUCLEOTIDE SEQUENCE [LARGE SCALE GENOMIC DNA]</scope>
</reference>
<proteinExistence type="predicted"/>
<name>A0A4Y2IYU4_ARAVE</name>
<keyword evidence="2" id="KW-1185">Reference proteome</keyword>
<evidence type="ECO:0000313" key="2">
    <source>
        <dbReference type="Proteomes" id="UP000499080"/>
    </source>
</evidence>
<dbReference type="EMBL" id="BGPR01003038">
    <property type="protein sequence ID" value="GBM82845.1"/>
    <property type="molecule type" value="Genomic_DNA"/>
</dbReference>
<comment type="caution">
    <text evidence="1">The sequence shown here is derived from an EMBL/GenBank/DDBJ whole genome shotgun (WGS) entry which is preliminary data.</text>
</comment>
<protein>
    <submittedName>
        <fullName evidence="1">Uncharacterized protein</fullName>
    </submittedName>
</protein>
<dbReference type="InterPro" id="IPR036397">
    <property type="entry name" value="RNaseH_sf"/>
</dbReference>